<dbReference type="RefSeq" id="WP_004240944.1">
    <property type="nucleotide sequence ID" value="NZ_ABGYJJ040000001.1"/>
</dbReference>
<protein>
    <submittedName>
        <fullName evidence="1">Uncharacterized protein</fullName>
    </submittedName>
</protein>
<dbReference type="EMBL" id="PKLF01000007">
    <property type="protein sequence ID" value="MBE8612588.1"/>
    <property type="molecule type" value="Genomic_DNA"/>
</dbReference>
<organism evidence="1 3">
    <name type="scientific">Morganella morganii</name>
    <name type="common">Proteus morganii</name>
    <dbReference type="NCBI Taxonomy" id="582"/>
    <lineage>
        <taxon>Bacteria</taxon>
        <taxon>Pseudomonadati</taxon>
        <taxon>Pseudomonadota</taxon>
        <taxon>Gammaproteobacteria</taxon>
        <taxon>Enterobacterales</taxon>
        <taxon>Morganellaceae</taxon>
        <taxon>Morganella</taxon>
    </lineage>
</organism>
<dbReference type="AlphaFoldDB" id="A0A2C5TQA9"/>
<proteinExistence type="predicted"/>
<accession>A0A2C5TQA9</accession>
<evidence type="ECO:0000313" key="3">
    <source>
        <dbReference type="Proteomes" id="UP000650477"/>
    </source>
</evidence>
<reference evidence="2" key="2">
    <citation type="submission" date="2023-02" db="EMBL/GenBank/DDBJ databases">
        <title>Detection, antimicrobial susceptibility and genomic characterization of NDM-producing species of Morganellaceae, Yersiniaceae, and Enterobacteriaceae other than Klebsiella.</title>
        <authorList>
            <person name="Camargo C.H."/>
            <person name="Sacchi C.T."/>
            <person name="Campos K.R."/>
        </authorList>
    </citation>
    <scope>NUCLEOTIDE SEQUENCE</scope>
    <source>
        <strain evidence="2">1189_21</strain>
    </source>
</reference>
<comment type="caution">
    <text evidence="1">The sequence shown here is derived from an EMBL/GenBank/DDBJ whole genome shotgun (WGS) entry which is preliminary data.</text>
</comment>
<reference evidence="1" key="1">
    <citation type="submission" date="2017-12" db="EMBL/GenBank/DDBJ databases">
        <title>Genome sequencing and analysis.</title>
        <authorList>
            <person name="Huang Y.-T."/>
        </authorList>
    </citation>
    <scope>NUCLEOTIDE SEQUENCE</scope>
    <source>
        <strain evidence="1">VGH116</strain>
    </source>
</reference>
<evidence type="ECO:0000313" key="2">
    <source>
        <dbReference type="EMBL" id="MDS0898287.1"/>
    </source>
</evidence>
<dbReference type="Proteomes" id="UP000650477">
    <property type="component" value="Unassembled WGS sequence"/>
</dbReference>
<dbReference type="EMBL" id="JAPKIY010000015">
    <property type="protein sequence ID" value="MDS0898287.1"/>
    <property type="molecule type" value="Genomic_DNA"/>
</dbReference>
<gene>
    <name evidence="1" type="ORF">CYG68_09170</name>
    <name evidence="2" type="ORF">OSC06_09925</name>
</gene>
<dbReference type="GeneID" id="93359574"/>
<dbReference type="Proteomes" id="UP001182247">
    <property type="component" value="Unassembled WGS sequence"/>
</dbReference>
<name>A0A2C5TQA9_MORMO</name>
<sequence length="256" mass="28320">MNKKLSLLLVLIVAVVFAGAGYYMGKRDNVFSVTAVSKDGAATQKSLEAEMMSESMQFVEVVGKISPEKYKGLKSNIRNYDTMTREQKVAWMNDIAGMTAVLLIDRIPYASDDALNAFAGAVKEQAEGYLVKDPSGQQCFNNFFPALNKFPQNKAQFTYNEADIRMLKTVNLILTSSLEDRNTGNVPAQEAYKVLGDVYQKLSEKYGDKVMLLSDLNKGAEDPVTTCLIVGDFYDLFTKEPNKAATAEALRLILSQ</sequence>
<evidence type="ECO:0000313" key="1">
    <source>
        <dbReference type="EMBL" id="MBE8612588.1"/>
    </source>
</evidence>